<feature type="chain" id="PRO_5022947857" evidence="10">
    <location>
        <begin position="23"/>
        <end position="220"/>
    </location>
</feature>
<keyword evidence="7 9" id="KW-0408">Iron</keyword>
<dbReference type="InterPro" id="IPR036909">
    <property type="entry name" value="Cyt_c-like_dom_sf"/>
</dbReference>
<keyword evidence="4 9" id="KW-0479">Metal-binding</keyword>
<evidence type="ECO:0000256" key="6">
    <source>
        <dbReference type="ARBA" id="ARBA00022982"/>
    </source>
</evidence>
<comment type="PTM">
    <text evidence="8">Binds 2 heme c groups covalently per subunit.</text>
</comment>
<feature type="signal peptide" evidence="10">
    <location>
        <begin position="1"/>
        <end position="22"/>
    </location>
</feature>
<keyword evidence="5" id="KW-0574">Periplasm</keyword>
<evidence type="ECO:0000313" key="13">
    <source>
        <dbReference type="Proteomes" id="UP000321199"/>
    </source>
</evidence>
<proteinExistence type="predicted"/>
<dbReference type="Pfam" id="PF00034">
    <property type="entry name" value="Cytochrom_C"/>
    <property type="match status" value="1"/>
</dbReference>
<feature type="binding site" description="axial binding residue" evidence="9">
    <location>
        <position position="86"/>
    </location>
    <ligand>
        <name>heme c</name>
        <dbReference type="ChEBI" id="CHEBI:61717"/>
        <label>1</label>
    </ligand>
    <ligandPart>
        <name>Fe</name>
        <dbReference type="ChEBI" id="CHEBI:18248"/>
    </ligandPart>
</feature>
<dbReference type="GO" id="GO:0009055">
    <property type="term" value="F:electron transfer activity"/>
    <property type="evidence" value="ECO:0007669"/>
    <property type="project" value="InterPro"/>
</dbReference>
<sequence length="220" mass="23612">MNKALTIGWAVVVALATTTVFAQEAKGDAAAGAQKNAMCIGCHNIVGYKASFPEVYKVPMISGQNAAYISAALQEYKKGERKFPTMRGIAITLTEQDMADLGAFYAADGKQIEVPEKPATEPGSEVAQLLEKGACVSCHGENFSKPISDAYPKIAGQHPDYLYVSLRGYKNPKEGPYSGRNNGVMSGIAAQFSNNELRALANYIGSLDGQLQIVPEPRFR</sequence>
<organism evidence="12 13">
    <name type="scientific">Comamonas flocculans</name>
    <dbReference type="NCBI Taxonomy" id="2597701"/>
    <lineage>
        <taxon>Bacteria</taxon>
        <taxon>Pseudomonadati</taxon>
        <taxon>Pseudomonadota</taxon>
        <taxon>Betaproteobacteria</taxon>
        <taxon>Burkholderiales</taxon>
        <taxon>Comamonadaceae</taxon>
        <taxon>Comamonas</taxon>
    </lineage>
</organism>
<evidence type="ECO:0000256" key="10">
    <source>
        <dbReference type="SAM" id="SignalP"/>
    </source>
</evidence>
<feature type="binding site" description="axial binding residue" evidence="9">
    <location>
        <position position="139"/>
    </location>
    <ligand>
        <name>heme c</name>
        <dbReference type="ChEBI" id="CHEBI:61717"/>
        <label>2</label>
    </ligand>
    <ligandPart>
        <name>Fe</name>
        <dbReference type="ChEBI" id="CHEBI:18248"/>
    </ligandPart>
</feature>
<keyword evidence="13" id="KW-1185">Reference proteome</keyword>
<keyword evidence="6" id="KW-0249">Electron transport</keyword>
<feature type="binding site" description="covalent" evidence="8">
    <location>
        <position position="42"/>
    </location>
    <ligand>
        <name>heme c</name>
        <dbReference type="ChEBI" id="CHEBI:61717"/>
        <label>1</label>
    </ligand>
</feature>
<dbReference type="PANTHER" id="PTHR33751:SF9">
    <property type="entry name" value="CYTOCHROME C4"/>
    <property type="match status" value="1"/>
</dbReference>
<dbReference type="SUPFAM" id="SSF46626">
    <property type="entry name" value="Cytochrome c"/>
    <property type="match status" value="2"/>
</dbReference>
<evidence type="ECO:0000256" key="7">
    <source>
        <dbReference type="ARBA" id="ARBA00023004"/>
    </source>
</evidence>
<gene>
    <name evidence="12" type="ORF">FOZ74_02445</name>
</gene>
<evidence type="ECO:0000256" key="2">
    <source>
        <dbReference type="ARBA" id="ARBA00022448"/>
    </source>
</evidence>
<dbReference type="Proteomes" id="UP000321199">
    <property type="component" value="Chromosome"/>
</dbReference>
<dbReference type="RefSeq" id="WP_146911581.1">
    <property type="nucleotide sequence ID" value="NZ_CP042344.1"/>
</dbReference>
<dbReference type="GO" id="GO:0005506">
    <property type="term" value="F:iron ion binding"/>
    <property type="evidence" value="ECO:0007669"/>
    <property type="project" value="InterPro"/>
</dbReference>
<dbReference type="KEGG" id="cof:FOZ74_02445"/>
<feature type="binding site" description="axial binding residue" evidence="9">
    <location>
        <position position="43"/>
    </location>
    <ligand>
        <name>heme c</name>
        <dbReference type="ChEBI" id="CHEBI:61717"/>
        <label>1</label>
    </ligand>
    <ligandPart>
        <name>Fe</name>
        <dbReference type="ChEBI" id="CHEBI:18248"/>
    </ligandPart>
</feature>
<feature type="domain" description="Cytochrome c" evidence="11">
    <location>
        <begin position="27"/>
        <end position="109"/>
    </location>
</feature>
<dbReference type="PANTHER" id="PTHR33751">
    <property type="entry name" value="CBB3-TYPE CYTOCHROME C OXIDASE SUBUNIT FIXP"/>
    <property type="match status" value="1"/>
</dbReference>
<evidence type="ECO:0000256" key="5">
    <source>
        <dbReference type="ARBA" id="ARBA00022764"/>
    </source>
</evidence>
<feature type="binding site" description="axial binding residue" evidence="9">
    <location>
        <position position="185"/>
    </location>
    <ligand>
        <name>heme c</name>
        <dbReference type="ChEBI" id="CHEBI:61717"/>
        <label>2</label>
    </ligand>
    <ligandPart>
        <name>Fe</name>
        <dbReference type="ChEBI" id="CHEBI:18248"/>
    </ligandPart>
</feature>
<evidence type="ECO:0000256" key="3">
    <source>
        <dbReference type="ARBA" id="ARBA00022617"/>
    </source>
</evidence>
<feature type="domain" description="Cytochrome c" evidence="11">
    <location>
        <begin position="118"/>
        <end position="208"/>
    </location>
</feature>
<dbReference type="GO" id="GO:0042597">
    <property type="term" value="C:periplasmic space"/>
    <property type="evidence" value="ECO:0007669"/>
    <property type="project" value="UniProtKB-SubCell"/>
</dbReference>
<feature type="binding site" description="covalent" evidence="8">
    <location>
        <position position="135"/>
    </location>
    <ligand>
        <name>heme c</name>
        <dbReference type="ChEBI" id="CHEBI:61717"/>
        <label>2</label>
    </ligand>
</feature>
<evidence type="ECO:0000259" key="11">
    <source>
        <dbReference type="PROSITE" id="PS51007"/>
    </source>
</evidence>
<feature type="binding site" description="covalent" evidence="8">
    <location>
        <position position="138"/>
    </location>
    <ligand>
        <name>heme c</name>
        <dbReference type="ChEBI" id="CHEBI:61717"/>
        <label>2</label>
    </ligand>
</feature>
<accession>A0A5B8RW19</accession>
<feature type="binding site" description="covalent" evidence="8">
    <location>
        <position position="39"/>
    </location>
    <ligand>
        <name>heme c</name>
        <dbReference type="ChEBI" id="CHEBI:61717"/>
        <label>1</label>
    </ligand>
</feature>
<dbReference type="Gene3D" id="1.10.760.10">
    <property type="entry name" value="Cytochrome c-like domain"/>
    <property type="match status" value="2"/>
</dbReference>
<dbReference type="EMBL" id="CP042344">
    <property type="protein sequence ID" value="QEA11987.1"/>
    <property type="molecule type" value="Genomic_DNA"/>
</dbReference>
<keyword evidence="3 8" id="KW-0349">Heme</keyword>
<dbReference type="AlphaFoldDB" id="A0A5B8RW19"/>
<evidence type="ECO:0000256" key="8">
    <source>
        <dbReference type="PIRSR" id="PIRSR000005-1"/>
    </source>
</evidence>
<dbReference type="InterPro" id="IPR024167">
    <property type="entry name" value="Cytochrome_c4-like"/>
</dbReference>
<comment type="subcellular location">
    <subcellularLocation>
        <location evidence="1">Periplasm</location>
    </subcellularLocation>
</comment>
<evidence type="ECO:0000256" key="4">
    <source>
        <dbReference type="ARBA" id="ARBA00022723"/>
    </source>
</evidence>
<dbReference type="GO" id="GO:0020037">
    <property type="term" value="F:heme binding"/>
    <property type="evidence" value="ECO:0007669"/>
    <property type="project" value="InterPro"/>
</dbReference>
<dbReference type="InterPro" id="IPR009056">
    <property type="entry name" value="Cyt_c-like_dom"/>
</dbReference>
<reference evidence="12 13" key="1">
    <citation type="submission" date="2019-07" db="EMBL/GenBank/DDBJ databases">
        <title>Complete genome sequence of Comamonas sp. NLF 7-7 isolated from livestock.</title>
        <authorList>
            <person name="Kim D.H."/>
            <person name="Kim J.G."/>
        </authorList>
    </citation>
    <scope>NUCLEOTIDE SEQUENCE [LARGE SCALE GENOMIC DNA]</scope>
    <source>
        <strain evidence="12 13">NLF 7-7</strain>
    </source>
</reference>
<dbReference type="OrthoDB" id="9796421at2"/>
<keyword evidence="2" id="KW-0813">Transport</keyword>
<dbReference type="PIRSF" id="PIRSF000005">
    <property type="entry name" value="Cytochrome_c4"/>
    <property type="match status" value="1"/>
</dbReference>
<evidence type="ECO:0000256" key="9">
    <source>
        <dbReference type="PIRSR" id="PIRSR000005-2"/>
    </source>
</evidence>
<dbReference type="InterPro" id="IPR050597">
    <property type="entry name" value="Cytochrome_c_Oxidase_Subunit"/>
</dbReference>
<name>A0A5B8RW19_9BURK</name>
<evidence type="ECO:0000313" key="12">
    <source>
        <dbReference type="EMBL" id="QEA11987.1"/>
    </source>
</evidence>
<evidence type="ECO:0000256" key="1">
    <source>
        <dbReference type="ARBA" id="ARBA00004418"/>
    </source>
</evidence>
<keyword evidence="10" id="KW-0732">Signal</keyword>
<protein>
    <submittedName>
        <fullName evidence="12">Cytochrome c4</fullName>
    </submittedName>
</protein>
<dbReference type="PROSITE" id="PS51007">
    <property type="entry name" value="CYTC"/>
    <property type="match status" value="2"/>
</dbReference>